<keyword evidence="4" id="KW-0309">Germination</keyword>
<evidence type="ECO:0000256" key="2">
    <source>
        <dbReference type="ARBA" id="ARBA00007998"/>
    </source>
</evidence>
<feature type="transmembrane region" description="Helical" evidence="8">
    <location>
        <begin position="334"/>
        <end position="356"/>
    </location>
</feature>
<feature type="transmembrane region" description="Helical" evidence="8">
    <location>
        <begin position="270"/>
        <end position="295"/>
    </location>
</feature>
<evidence type="ECO:0000256" key="5">
    <source>
        <dbReference type="ARBA" id="ARBA00022692"/>
    </source>
</evidence>
<feature type="transmembrane region" description="Helical" evidence="8">
    <location>
        <begin position="12"/>
        <end position="33"/>
    </location>
</feature>
<keyword evidence="5 8" id="KW-0812">Transmembrane</keyword>
<gene>
    <name evidence="9" type="ORF">ACFSFW_08550</name>
</gene>
<feature type="transmembrane region" description="Helical" evidence="8">
    <location>
        <begin position="81"/>
        <end position="101"/>
    </location>
</feature>
<dbReference type="Pfam" id="PF03845">
    <property type="entry name" value="Spore_permease"/>
    <property type="match status" value="1"/>
</dbReference>
<dbReference type="EMBL" id="JBHUEK010000010">
    <property type="protein sequence ID" value="MFD1778715.1"/>
    <property type="molecule type" value="Genomic_DNA"/>
</dbReference>
<feature type="transmembrane region" description="Helical" evidence="8">
    <location>
        <begin position="144"/>
        <end position="164"/>
    </location>
</feature>
<protein>
    <submittedName>
        <fullName evidence="9">Endospore germination permease</fullName>
    </submittedName>
</protein>
<dbReference type="InterPro" id="IPR004761">
    <property type="entry name" value="Spore_GerAB"/>
</dbReference>
<evidence type="ECO:0000313" key="10">
    <source>
        <dbReference type="Proteomes" id="UP001597227"/>
    </source>
</evidence>
<keyword evidence="7 8" id="KW-0472">Membrane</keyword>
<comment type="caution">
    <text evidence="9">The sequence shown here is derived from an EMBL/GenBank/DDBJ whole genome shotgun (WGS) entry which is preliminary data.</text>
</comment>
<feature type="transmembrane region" description="Helical" evidence="8">
    <location>
        <begin position="218"/>
        <end position="240"/>
    </location>
</feature>
<evidence type="ECO:0000256" key="6">
    <source>
        <dbReference type="ARBA" id="ARBA00022989"/>
    </source>
</evidence>
<name>A0ABW4MQN5_9BACI</name>
<accession>A0ABW4MQN5</accession>
<dbReference type="RefSeq" id="WP_304216053.1">
    <property type="nucleotide sequence ID" value="NZ_JBHUEK010000010.1"/>
</dbReference>
<feature type="transmembrane region" description="Helical" evidence="8">
    <location>
        <begin position="39"/>
        <end position="61"/>
    </location>
</feature>
<reference evidence="10" key="1">
    <citation type="journal article" date="2019" name="Int. J. Syst. Evol. Microbiol.">
        <title>The Global Catalogue of Microorganisms (GCM) 10K type strain sequencing project: providing services to taxonomists for standard genome sequencing and annotation.</title>
        <authorList>
            <consortium name="The Broad Institute Genomics Platform"/>
            <consortium name="The Broad Institute Genome Sequencing Center for Infectious Disease"/>
            <person name="Wu L."/>
            <person name="Ma J."/>
        </authorList>
    </citation>
    <scope>NUCLEOTIDE SEQUENCE [LARGE SCALE GENOMIC DNA]</scope>
    <source>
        <strain evidence="10">CCUG 15531</strain>
    </source>
</reference>
<feature type="transmembrane region" description="Helical" evidence="8">
    <location>
        <begin position="307"/>
        <end position="328"/>
    </location>
</feature>
<keyword evidence="6 8" id="KW-1133">Transmembrane helix</keyword>
<dbReference type="Proteomes" id="UP001597227">
    <property type="component" value="Unassembled WGS sequence"/>
</dbReference>
<dbReference type="PANTHER" id="PTHR34975:SF2">
    <property type="entry name" value="SPORE GERMINATION PROTEIN A2"/>
    <property type="match status" value="1"/>
</dbReference>
<evidence type="ECO:0000256" key="4">
    <source>
        <dbReference type="ARBA" id="ARBA00022544"/>
    </source>
</evidence>
<keyword evidence="3" id="KW-0813">Transport</keyword>
<evidence type="ECO:0000256" key="8">
    <source>
        <dbReference type="SAM" id="Phobius"/>
    </source>
</evidence>
<proteinExistence type="inferred from homology"/>
<evidence type="ECO:0000256" key="1">
    <source>
        <dbReference type="ARBA" id="ARBA00004141"/>
    </source>
</evidence>
<dbReference type="Gene3D" id="1.20.1740.10">
    <property type="entry name" value="Amino acid/polyamine transporter I"/>
    <property type="match status" value="1"/>
</dbReference>
<comment type="similarity">
    <text evidence="2">Belongs to the amino acid-polyamine-organocation (APC) superfamily. Spore germination protein (SGP) (TC 2.A.3.9) family.</text>
</comment>
<keyword evidence="10" id="KW-1185">Reference proteome</keyword>
<dbReference type="NCBIfam" id="TIGR00912">
    <property type="entry name" value="2A0309"/>
    <property type="match status" value="1"/>
</dbReference>
<organism evidence="9 10">
    <name type="scientific">Fredinandcohnia salidurans</name>
    <dbReference type="NCBI Taxonomy" id="2595041"/>
    <lineage>
        <taxon>Bacteria</taxon>
        <taxon>Bacillati</taxon>
        <taxon>Bacillota</taxon>
        <taxon>Bacilli</taxon>
        <taxon>Bacillales</taxon>
        <taxon>Bacillaceae</taxon>
        <taxon>Fredinandcohnia</taxon>
    </lineage>
</organism>
<evidence type="ECO:0000256" key="3">
    <source>
        <dbReference type="ARBA" id="ARBA00022448"/>
    </source>
</evidence>
<feature type="transmembrane region" description="Helical" evidence="8">
    <location>
        <begin position="184"/>
        <end position="206"/>
    </location>
</feature>
<dbReference type="PANTHER" id="PTHR34975">
    <property type="entry name" value="SPORE GERMINATION PROTEIN A2"/>
    <property type="match status" value="1"/>
</dbReference>
<evidence type="ECO:0000256" key="7">
    <source>
        <dbReference type="ARBA" id="ARBA00023136"/>
    </source>
</evidence>
<feature type="transmembrane region" description="Helical" evidence="8">
    <location>
        <begin position="107"/>
        <end position="132"/>
    </location>
</feature>
<evidence type="ECO:0000313" key="9">
    <source>
        <dbReference type="EMBL" id="MFD1778715.1"/>
    </source>
</evidence>
<comment type="subcellular location">
    <subcellularLocation>
        <location evidence="1">Membrane</location>
        <topology evidence="1">Multi-pass membrane protein</topology>
    </subcellularLocation>
</comment>
<sequence length="368" mass="40235">MEYPREITVIQATTILISTIIGVGLLALPLFAVRSADTGAPLLTLFGIGIASTGLGLITFLGIRHPRKSIILYGEDILGKWLSRVPNLVIILFFAILTGLTSREFGAVVITAILKQTPLEVTVIVMLILAALSTRNDMNVFAYIHNFYVPFILAPALIIVALSLKNANSLYLLPILGNEPGSYLIGGLTIAALFQGSFIFTMIIPFMRHPRKAVKASIWGMVIAGGLYLLIVIATVAVFGPGEITNLLWPTLELARTTSIPGNLLQRLDIVFLSVWVIAVFTTLFSSYMFTVHSISQMAGLRDHKMLSFFILPIVFIIAMIPQNILHLYDVIEIFGRLGLILTIGYPMLLVSVDLVKKKVKKSGSIKA</sequence>